<evidence type="ECO:0000256" key="1">
    <source>
        <dbReference type="ARBA" id="ARBA00022741"/>
    </source>
</evidence>
<dbReference type="Pfam" id="PF01580">
    <property type="entry name" value="FtsK_SpoIIIE"/>
    <property type="match status" value="1"/>
</dbReference>
<protein>
    <submittedName>
        <fullName evidence="5">FtsK/SpoIIIE domain-containing protein</fullName>
    </submittedName>
</protein>
<dbReference type="PANTHER" id="PTHR22683:SF41">
    <property type="entry name" value="DNA TRANSLOCASE FTSK"/>
    <property type="match status" value="1"/>
</dbReference>
<comment type="caution">
    <text evidence="5">The sequence shown here is derived from an EMBL/GenBank/DDBJ whole genome shotgun (WGS) entry which is preliminary data.</text>
</comment>
<sequence>MAQGRGRRQERISEAFEALCAAVARALGAAEGARDAAVRAHAEAMVESWLRAQGLDAAQADPEMTRVFANPHLAGPLERMRADRTAAFRRWLASQPDLLADIVADAAPDAAGRPPAHWLGQVGKADGSEPIPGLWSIGTGRIGSAEPAFPVAVPLLDESHLQITSTHDGRERAEGLVESLLLRVMTHFRPGMVQLHVWDVGQFTGALPGLYPLTRTGLLTVHDPARLAQLLEGLSDRIRRVHTRVLVDGHPSLRALAQATGERTEPWIVAVLVGNRQALKEDDHRQLQRVARGGLACGVQLVLLDVPMTVNAPVETVHVGDDGTGSSSMTGRYVTVHPDPPLAAADVTRAAHAIADEHERLRSRIGTFADLLPPQGQWGQQNSISGLSAPVGFSDGKPVQMILADSSPHALIGGPSGSGKTNLLLTMISSMATRYSPDELEFYLLDFKEGVSFAQFAPGRRDPTWLPHARLVGVNINTDREFGLALLQFLADEMRRRAEAAKSHEVTKLEELRREAPDERWPRIVAVIDEFQYLFSERDAVTRAATLLLEDVARRGRSQGIHLVLASQDVSGIEAFWGRPAIFEQFVLRIALPRARRVLVELNDATLDLPRWHAVLNHESGIKHGNEIVRIPDATARGSVNEVQRLLHERYASQPDGASEPRLFDGSRSPRFIDLAADLPRDGAPKALVGQCIDVAGSAAAVGLPDAPGRNVGVLASVGQAAMQVLGAAAGSLAGQFPPGDVDVVIAPLVAEAVEPAAQLAEVVAAAGQPVETVSLNRLRARIEAMARDVTDRLSGAAPRRPVALVLYAADAADTVLERDGTEAMRKLMRFGPETGVHVLGWWRSVPRLRALLMMSASIDDLGAWVALDVQGSELQALVPGMLLNWSSRAGRGLFFDRAQHSIPEVVIVPSLEEPS</sequence>
<keyword evidence="1 3" id="KW-0547">Nucleotide-binding</keyword>
<dbReference type="EMBL" id="JBHUCP010000003">
    <property type="protein sequence ID" value="MFD1528518.1"/>
    <property type="molecule type" value="Genomic_DNA"/>
</dbReference>
<feature type="domain" description="FtsK" evidence="4">
    <location>
        <begin position="396"/>
        <end position="601"/>
    </location>
</feature>
<proteinExistence type="predicted"/>
<organism evidence="5 6">
    <name type="scientific">Pseudonocardia aurantiaca</name>
    <dbReference type="NCBI Taxonomy" id="75290"/>
    <lineage>
        <taxon>Bacteria</taxon>
        <taxon>Bacillati</taxon>
        <taxon>Actinomycetota</taxon>
        <taxon>Actinomycetes</taxon>
        <taxon>Pseudonocardiales</taxon>
        <taxon>Pseudonocardiaceae</taxon>
        <taxon>Pseudonocardia</taxon>
    </lineage>
</organism>
<evidence type="ECO:0000313" key="6">
    <source>
        <dbReference type="Proteomes" id="UP001597145"/>
    </source>
</evidence>
<gene>
    <name evidence="5" type="ORF">ACFSCY_03610</name>
</gene>
<reference evidence="6" key="1">
    <citation type="journal article" date="2019" name="Int. J. Syst. Evol. Microbiol.">
        <title>The Global Catalogue of Microorganisms (GCM) 10K type strain sequencing project: providing services to taxonomists for standard genome sequencing and annotation.</title>
        <authorList>
            <consortium name="The Broad Institute Genomics Platform"/>
            <consortium name="The Broad Institute Genome Sequencing Center for Infectious Disease"/>
            <person name="Wu L."/>
            <person name="Ma J."/>
        </authorList>
    </citation>
    <scope>NUCLEOTIDE SEQUENCE [LARGE SCALE GENOMIC DNA]</scope>
    <source>
        <strain evidence="6">JCM 12165</strain>
    </source>
</reference>
<keyword evidence="2 3" id="KW-0067">ATP-binding</keyword>
<evidence type="ECO:0000256" key="2">
    <source>
        <dbReference type="ARBA" id="ARBA00022840"/>
    </source>
</evidence>
<dbReference type="InterPro" id="IPR050206">
    <property type="entry name" value="FtsK/SpoIIIE/SftA"/>
</dbReference>
<dbReference type="SUPFAM" id="SSF52540">
    <property type="entry name" value="P-loop containing nucleoside triphosphate hydrolases"/>
    <property type="match status" value="1"/>
</dbReference>
<name>A0ABW4FCT6_9PSEU</name>
<dbReference type="RefSeq" id="WP_343969504.1">
    <property type="nucleotide sequence ID" value="NZ_BAAAJG010000001.1"/>
</dbReference>
<dbReference type="PROSITE" id="PS50901">
    <property type="entry name" value="FTSK"/>
    <property type="match status" value="1"/>
</dbReference>
<accession>A0ABW4FCT6</accession>
<dbReference type="PANTHER" id="PTHR22683">
    <property type="entry name" value="SPORULATION PROTEIN RELATED"/>
    <property type="match status" value="1"/>
</dbReference>
<dbReference type="InterPro" id="IPR027417">
    <property type="entry name" value="P-loop_NTPase"/>
</dbReference>
<dbReference type="Gene3D" id="3.40.50.300">
    <property type="entry name" value="P-loop containing nucleotide triphosphate hydrolases"/>
    <property type="match status" value="2"/>
</dbReference>
<dbReference type="Proteomes" id="UP001597145">
    <property type="component" value="Unassembled WGS sequence"/>
</dbReference>
<dbReference type="InterPro" id="IPR002543">
    <property type="entry name" value="FtsK_dom"/>
</dbReference>
<evidence type="ECO:0000256" key="3">
    <source>
        <dbReference type="PROSITE-ProRule" id="PRU00289"/>
    </source>
</evidence>
<keyword evidence="6" id="KW-1185">Reference proteome</keyword>
<evidence type="ECO:0000259" key="4">
    <source>
        <dbReference type="PROSITE" id="PS50901"/>
    </source>
</evidence>
<feature type="binding site" evidence="3">
    <location>
        <begin position="414"/>
        <end position="421"/>
    </location>
    <ligand>
        <name>ATP</name>
        <dbReference type="ChEBI" id="CHEBI:30616"/>
    </ligand>
</feature>
<evidence type="ECO:0000313" key="5">
    <source>
        <dbReference type="EMBL" id="MFD1528518.1"/>
    </source>
</evidence>
<dbReference type="CDD" id="cd01127">
    <property type="entry name" value="TrwB_TraG_TraD_VirD4"/>
    <property type="match status" value="1"/>
</dbReference>